<proteinExistence type="predicted"/>
<accession>A0A6J5MQE6</accession>
<dbReference type="EMBL" id="LR796476">
    <property type="protein sequence ID" value="CAB4147290.1"/>
    <property type="molecule type" value="Genomic_DNA"/>
</dbReference>
<protein>
    <submittedName>
        <fullName evidence="1">Uncharacterized protein</fullName>
    </submittedName>
</protein>
<organism evidence="1">
    <name type="scientific">uncultured Caudovirales phage</name>
    <dbReference type="NCBI Taxonomy" id="2100421"/>
    <lineage>
        <taxon>Viruses</taxon>
        <taxon>Duplodnaviria</taxon>
        <taxon>Heunggongvirae</taxon>
        <taxon>Uroviricota</taxon>
        <taxon>Caudoviricetes</taxon>
        <taxon>Peduoviridae</taxon>
        <taxon>Maltschvirus</taxon>
        <taxon>Maltschvirus maltsch</taxon>
    </lineage>
</organism>
<gene>
    <name evidence="1" type="ORF">UFOVP513_24</name>
</gene>
<evidence type="ECO:0000313" key="1">
    <source>
        <dbReference type="EMBL" id="CAB4147290.1"/>
    </source>
</evidence>
<reference evidence="1" key="1">
    <citation type="submission" date="2020-04" db="EMBL/GenBank/DDBJ databases">
        <authorList>
            <person name="Chiriac C."/>
            <person name="Salcher M."/>
            <person name="Ghai R."/>
            <person name="Kavagutti S V."/>
        </authorList>
    </citation>
    <scope>NUCLEOTIDE SEQUENCE</scope>
</reference>
<name>A0A6J5MQE6_9CAUD</name>
<sequence>MSKQIARLLKTDMMGDLDLKSLAQLLRSRGRGNDKILAHITAREAKRLKKEGGSGTINPDTGLPEYDDGDMGEYVGEPAQIAQNMPDLYADGQLPAPGYETTFSPREQAEAPPAVSTQDYSLPPSGATYGLSPVGAGQGFQTTPQQMRDFGTASRYALPQSSADLSGAVRVPQPEVAPQAEKPGFFGLNTDQMIRLGLGAGTGLVGAQAAKQAAEQAKQAKGEVAAIGAPYQQAGKSMQDAALRGELTPAGQQQVAAARAQLAQGVEKRGGVGAAQAATQLAQFRQNLLDQQYNYGLKVAQIGDSYAQKAIQTGLTQDKELVALMQGLTGAFGGFMGNQPNQPVASTPPRA</sequence>